<dbReference type="AlphaFoldDB" id="A0A8S1F5H7"/>
<keyword evidence="1" id="KW-0812">Transmembrane</keyword>
<dbReference type="OrthoDB" id="5771788at2759"/>
<evidence type="ECO:0000313" key="3">
    <source>
        <dbReference type="Proteomes" id="UP000494206"/>
    </source>
</evidence>
<comment type="caution">
    <text evidence="2">The sequence shown here is derived from an EMBL/GenBank/DDBJ whole genome shotgun (WGS) entry which is preliminary data.</text>
</comment>
<gene>
    <name evidence="2" type="ORF">CBOVIS_LOCUS10831</name>
</gene>
<organism evidence="2 3">
    <name type="scientific">Caenorhabditis bovis</name>
    <dbReference type="NCBI Taxonomy" id="2654633"/>
    <lineage>
        <taxon>Eukaryota</taxon>
        <taxon>Metazoa</taxon>
        <taxon>Ecdysozoa</taxon>
        <taxon>Nematoda</taxon>
        <taxon>Chromadorea</taxon>
        <taxon>Rhabditida</taxon>
        <taxon>Rhabditina</taxon>
        <taxon>Rhabditomorpha</taxon>
        <taxon>Rhabditoidea</taxon>
        <taxon>Rhabditidae</taxon>
        <taxon>Peloderinae</taxon>
        <taxon>Caenorhabditis</taxon>
    </lineage>
</organism>
<keyword evidence="1" id="KW-1133">Transmembrane helix</keyword>
<feature type="transmembrane region" description="Helical" evidence="1">
    <location>
        <begin position="7"/>
        <end position="28"/>
    </location>
</feature>
<evidence type="ECO:0000313" key="2">
    <source>
        <dbReference type="EMBL" id="CAB3409141.1"/>
    </source>
</evidence>
<reference evidence="2 3" key="1">
    <citation type="submission" date="2020-04" db="EMBL/GenBank/DDBJ databases">
        <authorList>
            <person name="Laetsch R D."/>
            <person name="Stevens L."/>
            <person name="Kumar S."/>
            <person name="Blaxter L. M."/>
        </authorList>
    </citation>
    <scope>NUCLEOTIDE SEQUENCE [LARGE SCALE GENOMIC DNA]</scope>
</reference>
<name>A0A8S1F5H7_9PELO</name>
<dbReference type="Proteomes" id="UP000494206">
    <property type="component" value="Unassembled WGS sequence"/>
</dbReference>
<accession>A0A8S1F5H7</accession>
<evidence type="ECO:0000256" key="1">
    <source>
        <dbReference type="SAM" id="Phobius"/>
    </source>
</evidence>
<keyword evidence="1" id="KW-0472">Membrane</keyword>
<sequence length="83" mass="9362">MEQFIEWAPTAILIVGGMSIVCTIVHVIQSTLRPPDCCKHGSGNFAIGIPQIHPNDIFRYIRLETQPSEIDGWHKTPYPVYNV</sequence>
<keyword evidence="3" id="KW-1185">Reference proteome</keyword>
<protein>
    <submittedName>
        <fullName evidence="2">Uncharacterized protein</fullName>
    </submittedName>
</protein>
<dbReference type="EMBL" id="CADEPM010000008">
    <property type="protein sequence ID" value="CAB3409141.1"/>
    <property type="molecule type" value="Genomic_DNA"/>
</dbReference>
<proteinExistence type="predicted"/>